<dbReference type="CDD" id="cd13242">
    <property type="entry name" value="PH_puratrophin-1"/>
    <property type="match status" value="1"/>
</dbReference>
<dbReference type="InterPro" id="IPR055251">
    <property type="entry name" value="SOS1_NGEF_PH"/>
</dbReference>
<feature type="region of interest" description="Disordered" evidence="1">
    <location>
        <begin position="709"/>
        <end position="730"/>
    </location>
</feature>
<dbReference type="Pfam" id="PF00621">
    <property type="entry name" value="RhoGEF"/>
    <property type="match status" value="1"/>
</dbReference>
<dbReference type="InterPro" id="IPR035899">
    <property type="entry name" value="DBL_dom_sf"/>
</dbReference>
<feature type="compositionally biased region" description="Polar residues" evidence="1">
    <location>
        <begin position="1012"/>
        <end position="1027"/>
    </location>
</feature>
<dbReference type="SUPFAM" id="SSF52087">
    <property type="entry name" value="CRAL/TRIO domain"/>
    <property type="match status" value="1"/>
</dbReference>
<feature type="domain" description="DH" evidence="3">
    <location>
        <begin position="1904"/>
        <end position="2081"/>
    </location>
</feature>
<evidence type="ECO:0000313" key="6">
    <source>
        <dbReference type="EMBL" id="KAF7212184.1"/>
    </source>
</evidence>
<dbReference type="SUPFAM" id="SSF46966">
    <property type="entry name" value="Spectrin repeat"/>
    <property type="match status" value="1"/>
</dbReference>
<feature type="compositionally biased region" description="Polar residues" evidence="1">
    <location>
        <begin position="1819"/>
        <end position="1831"/>
    </location>
</feature>
<evidence type="ECO:0000313" key="4">
    <source>
        <dbReference type="EMBL" id="KAF7212182.1"/>
    </source>
</evidence>
<dbReference type="SUPFAM" id="SSF48065">
    <property type="entry name" value="DBL homology domain (DH-domain)"/>
    <property type="match status" value="1"/>
</dbReference>
<dbReference type="EMBL" id="JAAVVJ010000011">
    <property type="protein sequence ID" value="KAF7212186.1"/>
    <property type="molecule type" value="Genomic_DNA"/>
</dbReference>
<feature type="region of interest" description="Disordered" evidence="1">
    <location>
        <begin position="1100"/>
        <end position="1123"/>
    </location>
</feature>
<feature type="region of interest" description="Disordered" evidence="1">
    <location>
        <begin position="1159"/>
        <end position="1229"/>
    </location>
</feature>
<feature type="region of interest" description="Disordered" evidence="1">
    <location>
        <begin position="979"/>
        <end position="1027"/>
    </location>
</feature>
<dbReference type="PANTHER" id="PTHR45845:SF4">
    <property type="entry name" value="PLECKSTRIN HOMOLOGY DOMAIN CONTAINING, FAMILY G (WITH RHOGEF DOMAIN) MEMBER 4"/>
    <property type="match status" value="1"/>
</dbReference>
<dbReference type="Gene3D" id="1.20.58.60">
    <property type="match status" value="1"/>
</dbReference>
<comment type="caution">
    <text evidence="4">The sequence shown here is derived from an EMBL/GenBank/DDBJ whole genome shotgun (WGS) entry which is preliminary data.</text>
</comment>
<evidence type="ECO:0000313" key="8">
    <source>
        <dbReference type="Proteomes" id="UP000822369"/>
    </source>
</evidence>
<feature type="compositionally biased region" description="Low complexity" evidence="1">
    <location>
        <begin position="2327"/>
        <end position="2352"/>
    </location>
</feature>
<feature type="compositionally biased region" description="Low complexity" evidence="1">
    <location>
        <begin position="1758"/>
        <end position="1784"/>
    </location>
</feature>
<dbReference type="PROSITE" id="PS50003">
    <property type="entry name" value="PH_DOMAIN"/>
    <property type="match status" value="1"/>
</dbReference>
<dbReference type="SMART" id="SM00325">
    <property type="entry name" value="RhoGEF"/>
    <property type="match status" value="1"/>
</dbReference>
<dbReference type="InterPro" id="IPR036865">
    <property type="entry name" value="CRAL-TRIO_dom_sf"/>
</dbReference>
<dbReference type="Gene3D" id="2.30.29.30">
    <property type="entry name" value="Pleckstrin-homology domain (PH domain)/Phosphotyrosine-binding domain (PTB)"/>
    <property type="match status" value="1"/>
</dbReference>
<gene>
    <name evidence="4" type="ORF">G4P62_007250</name>
</gene>
<feature type="region of interest" description="Disordered" evidence="1">
    <location>
        <begin position="2309"/>
        <end position="2403"/>
    </location>
</feature>
<dbReference type="PROSITE" id="PS50010">
    <property type="entry name" value="DH_2"/>
    <property type="match status" value="1"/>
</dbReference>
<feature type="compositionally biased region" description="Polar residues" evidence="1">
    <location>
        <begin position="1189"/>
        <end position="1203"/>
    </location>
</feature>
<dbReference type="InterPro" id="IPR011993">
    <property type="entry name" value="PH-like_dom_sf"/>
</dbReference>
<dbReference type="PANTHER" id="PTHR45845">
    <property type="entry name" value="RHO GUANINE NUCLEOTIDE EXCHANGE FACTOR-RELATED"/>
    <property type="match status" value="1"/>
</dbReference>
<evidence type="ECO:0000256" key="1">
    <source>
        <dbReference type="SAM" id="MobiDB-lite"/>
    </source>
</evidence>
<dbReference type="SMART" id="SM00233">
    <property type="entry name" value="PH"/>
    <property type="match status" value="1"/>
</dbReference>
<dbReference type="Gene3D" id="1.20.900.10">
    <property type="entry name" value="Dbl homology (DH) domain"/>
    <property type="match status" value="1"/>
</dbReference>
<feature type="compositionally biased region" description="Polar residues" evidence="1">
    <location>
        <begin position="979"/>
        <end position="1001"/>
    </location>
</feature>
<evidence type="ECO:0000259" key="3">
    <source>
        <dbReference type="PROSITE" id="PS50010"/>
    </source>
</evidence>
<dbReference type="InterPro" id="IPR001849">
    <property type="entry name" value="PH_domain"/>
</dbReference>
<feature type="region of interest" description="Disordered" evidence="1">
    <location>
        <begin position="1713"/>
        <end position="1732"/>
    </location>
</feature>
<feature type="region of interest" description="Disordered" evidence="1">
    <location>
        <begin position="775"/>
        <end position="802"/>
    </location>
</feature>
<accession>A0A9D3BJE8</accession>
<feature type="compositionally biased region" description="Polar residues" evidence="1">
    <location>
        <begin position="1798"/>
        <end position="1811"/>
    </location>
</feature>
<protein>
    <submittedName>
        <fullName evidence="4">Transcript variant X1</fullName>
    </submittedName>
    <submittedName>
        <fullName evidence="7">Transcript variant X2</fullName>
    </submittedName>
    <submittedName>
        <fullName evidence="5">Transcript variant X3</fullName>
    </submittedName>
    <submittedName>
        <fullName evidence="6">Transcript variant X4</fullName>
    </submittedName>
</protein>
<feature type="compositionally biased region" description="Basic and acidic residues" evidence="1">
    <location>
        <begin position="288"/>
        <end position="302"/>
    </location>
</feature>
<evidence type="ECO:0000259" key="2">
    <source>
        <dbReference type="PROSITE" id="PS50003"/>
    </source>
</evidence>
<organism evidence="4 8">
    <name type="scientific">Nothobranchius furzeri</name>
    <name type="common">Turquoise killifish</name>
    <dbReference type="NCBI Taxonomy" id="105023"/>
    <lineage>
        <taxon>Eukaryota</taxon>
        <taxon>Metazoa</taxon>
        <taxon>Chordata</taxon>
        <taxon>Craniata</taxon>
        <taxon>Vertebrata</taxon>
        <taxon>Euteleostomi</taxon>
        <taxon>Actinopterygii</taxon>
        <taxon>Neopterygii</taxon>
        <taxon>Teleostei</taxon>
        <taxon>Neoteleostei</taxon>
        <taxon>Acanthomorphata</taxon>
        <taxon>Ovalentaria</taxon>
        <taxon>Atherinomorphae</taxon>
        <taxon>Cyprinodontiformes</taxon>
        <taxon>Nothobranchiidae</taxon>
        <taxon>Nothobranchius</taxon>
    </lineage>
</organism>
<feature type="compositionally biased region" description="Polar residues" evidence="1">
    <location>
        <begin position="709"/>
        <end position="724"/>
    </location>
</feature>
<feature type="region of interest" description="Disordered" evidence="1">
    <location>
        <begin position="1872"/>
        <end position="1898"/>
    </location>
</feature>
<dbReference type="SUPFAM" id="SSF50729">
    <property type="entry name" value="PH domain-like"/>
    <property type="match status" value="1"/>
</dbReference>
<feature type="compositionally biased region" description="Basic and acidic residues" evidence="1">
    <location>
        <begin position="395"/>
        <end position="419"/>
    </location>
</feature>
<dbReference type="Pfam" id="PF22697">
    <property type="entry name" value="SOS1_NGEF_PH"/>
    <property type="match status" value="1"/>
</dbReference>
<feature type="region of interest" description="Disordered" evidence="1">
    <location>
        <begin position="353"/>
        <end position="419"/>
    </location>
</feature>
<evidence type="ECO:0000313" key="5">
    <source>
        <dbReference type="EMBL" id="KAF7212183.1"/>
    </source>
</evidence>
<dbReference type="CDD" id="cd00160">
    <property type="entry name" value="RhoGEF"/>
    <property type="match status" value="1"/>
</dbReference>
<feature type="domain" description="PH" evidence="2">
    <location>
        <begin position="2093"/>
        <end position="2201"/>
    </location>
</feature>
<dbReference type="KEGG" id="nfu:107381498"/>
<evidence type="ECO:0000313" key="7">
    <source>
        <dbReference type="EMBL" id="KAF7212186.1"/>
    </source>
</evidence>
<feature type="compositionally biased region" description="Polar residues" evidence="1">
    <location>
        <begin position="777"/>
        <end position="800"/>
    </location>
</feature>
<feature type="compositionally biased region" description="Low complexity" evidence="1">
    <location>
        <begin position="1219"/>
        <end position="1228"/>
    </location>
</feature>
<dbReference type="GO" id="GO:0005085">
    <property type="term" value="F:guanyl-nucleotide exchange factor activity"/>
    <property type="evidence" value="ECO:0007669"/>
    <property type="project" value="InterPro"/>
</dbReference>
<proteinExistence type="predicted"/>
<dbReference type="InterPro" id="IPR052231">
    <property type="entry name" value="Rho_GEF_signaling-related"/>
</dbReference>
<dbReference type="InterPro" id="IPR000219">
    <property type="entry name" value="DH_dom"/>
</dbReference>
<reference evidence="4" key="1">
    <citation type="submission" date="2020-03" db="EMBL/GenBank/DDBJ databases">
        <title>Intra-Species Differences in Population Size shape Life History and Genome Evolution.</title>
        <authorList>
            <person name="Willemsen D."/>
            <person name="Cui R."/>
            <person name="Valenzano D.R."/>
        </authorList>
    </citation>
    <scope>NUCLEOTIDE SEQUENCE</scope>
    <source>
        <strain evidence="4">GRZ</strain>
        <tissue evidence="4">Whole</tissue>
    </source>
</reference>
<dbReference type="EMBL" id="JAAVVJ010000011">
    <property type="protein sequence ID" value="KAF7212182.1"/>
    <property type="molecule type" value="Genomic_DNA"/>
</dbReference>
<dbReference type="EMBL" id="JAAVVJ010000011">
    <property type="protein sequence ID" value="KAF7212183.1"/>
    <property type="molecule type" value="Genomic_DNA"/>
</dbReference>
<dbReference type="Proteomes" id="UP000822369">
    <property type="component" value="Chromosome 11"/>
</dbReference>
<feature type="region of interest" description="Disordered" evidence="1">
    <location>
        <begin position="283"/>
        <end position="308"/>
    </location>
</feature>
<feature type="compositionally biased region" description="Polar residues" evidence="1">
    <location>
        <begin position="380"/>
        <end position="394"/>
    </location>
</feature>
<dbReference type="EMBL" id="JAAVVJ010000011">
    <property type="protein sequence ID" value="KAF7212184.1"/>
    <property type="molecule type" value="Genomic_DNA"/>
</dbReference>
<sequence>MDSESLDCCIQKALAVLFPPFQATSSTVLCQVLRVVDSCYRGDGLRYLLHFLLPAKHFLQDLQKNACSPYCGLLFRHEGWPLCLHEKVVIQLCPLDQHLLYPGDFYLLVAPAASQVSGTSSRVSITPRLLLCSVSAATQHVEQQELSDGALRRLFSMSWLDSINRDREQNGAARLEHCVLSAHGDVFRVPWEDVVYPQFNSQPQTALKEKKELTSTNKQDLNFSRQEVKILPFHTDQSAESSRDEESEGEYVELMELPRFSPQKGSLTQSISLQYRTRTTAHANTQKLETEKHTNTHTHEADENTNTHTCLRSSSPFAALTHTSLTHCDSNTHSSCSSVDVSSHTLTSRLIEEDFSEHSRRSISPSLVPSAPPDAKEQTEGTSPVTEVSPYQQQRGDEEGKEEMGQKEPIQEEEKELSKKTDVVIVPVSEEKRIKRRQHRLEERKCLSKEEVDESKVEGNEEEFEKVWLGEEVGVQNIQQCQEKGEEVIKREKKEEEKEGLGGGEKECVKRDSYFENEQTHTENSRWGNNILHYEGSYCGHIRQPHPTDLFCGNIPETRSKSSYSENNMLQSYFEDTYFENIKLKTHLKDFYCKNSREETHSEDSYRGNVGLVENPEELRCVKDELLSYSQNNCSDSVTEQKHLKDYCGTFSLGTRSKDTYSERTSQTYPENSYSESTLQIHAEDSCSDNTLQKDLGDSYFEKALQTLTKDSYPVNSPSTQPKTSHSENELQTHAHDSYLESTFEIDSDSYSENPQQTESNNACSKNELQTHAEVSCSKNTSQTQPKDSYSESTLQTDPNDSYFDNALQIHAKDSCSEKPLQTCPEDSYSESTLKTEPYDFKSENTLQTCAEGSCAESTLQTDPKDCNAESTLQKGPKDCYFERTLQIHAEDCSDTAPLSCPKDSYSESTLQICAGHACSENTLQTHPKDSYSESTLQICAGHACSENTLQTHLKDSYSESTLQICAGYACSENTLQTQPKDSYSGSTMITTPNDSYSESALKTRPNDSKSENTLQTDAEVSCSESTFQKDPKHSYFERTLQSHAEDSFSDNTLQSCPKESYSEHVLQAHDDSYSESSLQKEPNDSYFERTLQTYAEDSYSDITLHTPPKGSYSESKLQMGPKDDYFESTLQSQLEESYCESETLQRHADSVKFHGEQQNLEETNEEVDQEHSSEGFCGLRSSDHHTEGSTPVLSDASVSTGPSPEESEKIVAPPTFPSKPSQFSKPSHCLQAPQSSFYSQLLRSGAVCLPGTRDRGGRVLLTVFCSHSVWWNPNCDSTMLLRLLLYYTSTIRAEVRALGLTVLADARSAAPSSDLFSALESLQEATPGSVHSVLILANKDSSLHLDKPASTQVEVLCSLKTLRKHVDLQQLPTEFGGLFTFRQSSWITFTLRLQLLSRQCCDVINLLQKAVSTLQNTSLPAAAQDAELLLSRYKAVMNSVLGDVRLVQLQQEGGASLSWLRREEGGVSEEQRTELEEVSTLYNQVDELLHRLVTLSNARTQELNFILDFRNLEKGFNQVRTWLEEIGEVHLKVLREPADSLELLKRKQQDFKDFYTSAYDHCKRGEDLLAQVEHWGDFSSADFQVYEDKVHSFWAQLQDFSQRVKSTGQNIERAIQLFHFLDQAYNWALEGKRHLAGISMEDCMLPDKCQAAIGCLQEYQVKHPAISESRFQEMKSEAGELWGERGLRQWSFTWSTCQDTKSMFDQKMDAALQTRDSTHRQRSSSVVSRSSISSRKSLSGLWGGRFNSSPTEDEIRTSSTVSSTSPSQNPPLLRRLFRSSSSESSERLDVCTPKPSPTSSQNLHLTPSVSHSKRQQLKKTQSLDCPSTPNVLRCGGYPHSKNEPPHRGNTGVFIRGLEVSSTEAADRTLCPRTPAQGWRGRGKQSPQTPGTPKINIHRPQGSKLLHIVEEMVTTERDYVSSLRYIIRHYFPEMDQADLPQDLRGQRSVIFGNLEKLLDFHSQFFLRELEACWKHPLRVPHCFLRHREQFALYSLYSKNKPRSDALLANHGHTFFRRKQLELGDKMDLSSYLLKPIQRMSKYALLLTDLMKEVGMAQEAELTALQTATDMVKFQLRHGNDLLAMDAIRDCDVNLKEQGQLIRQDEFTVWTGRRKSQRHVFLFEEMVLFSKPKKMEGGLDVFIYKHSFKTADVGLTESAGNGGLRFEIWFRRRTSKNQNFILQASSAEVKHAWTSDITRILWTQATRNKGRDDEVRLKELVSMGVGNKPFLDIQPSDAAISDRAVHYITKSRGARTRASIAVSALDNSDPFKRGVMTSDLTASGPSSCSLLGPLNLHMYSQSLPDAAPADASFSSSCIEEDEQEHETSSQPSITTESSGSSSRCFSGSTDSDSGCVSTHLQEVLPGESSPPSQPSSSSSSSSTHNKQNLSSKHIYAGGADRRPT</sequence>
<feature type="region of interest" description="Disordered" evidence="1">
    <location>
        <begin position="1743"/>
        <end position="1831"/>
    </location>
</feature>
<name>A0A9D3BJE8_NOTFU</name>